<comment type="similarity">
    <text evidence="1">Belongs to the GatC family.</text>
</comment>
<dbReference type="InterPro" id="IPR003837">
    <property type="entry name" value="GatC"/>
</dbReference>
<evidence type="ECO:0000313" key="3">
    <source>
        <dbReference type="Proteomes" id="UP000182465"/>
    </source>
</evidence>
<dbReference type="GO" id="GO:0050566">
    <property type="term" value="F:asparaginyl-tRNA synthase (glutamine-hydrolyzing) activity"/>
    <property type="evidence" value="ECO:0007669"/>
    <property type="project" value="RHEA"/>
</dbReference>
<dbReference type="EC" id="6.3.5.-" evidence="1"/>
<comment type="catalytic activity">
    <reaction evidence="1">
        <text>L-glutamyl-tRNA(Gln) + L-glutamine + ATP + H2O = L-glutaminyl-tRNA(Gln) + L-glutamate + ADP + phosphate + H(+)</text>
        <dbReference type="Rhea" id="RHEA:17521"/>
        <dbReference type="Rhea" id="RHEA-COMP:9681"/>
        <dbReference type="Rhea" id="RHEA-COMP:9684"/>
        <dbReference type="ChEBI" id="CHEBI:15377"/>
        <dbReference type="ChEBI" id="CHEBI:15378"/>
        <dbReference type="ChEBI" id="CHEBI:29985"/>
        <dbReference type="ChEBI" id="CHEBI:30616"/>
        <dbReference type="ChEBI" id="CHEBI:43474"/>
        <dbReference type="ChEBI" id="CHEBI:58359"/>
        <dbReference type="ChEBI" id="CHEBI:78520"/>
        <dbReference type="ChEBI" id="CHEBI:78521"/>
        <dbReference type="ChEBI" id="CHEBI:456216"/>
    </reaction>
</comment>
<evidence type="ECO:0000256" key="1">
    <source>
        <dbReference type="HAMAP-Rule" id="MF_00122"/>
    </source>
</evidence>
<dbReference type="InterPro" id="IPR036113">
    <property type="entry name" value="Asp/Glu-ADT_sf_sub_c"/>
</dbReference>
<dbReference type="GO" id="GO:0050567">
    <property type="term" value="F:glutaminyl-tRNA synthase (glutamine-hydrolyzing) activity"/>
    <property type="evidence" value="ECO:0007669"/>
    <property type="project" value="UniProtKB-UniRule"/>
</dbReference>
<keyword evidence="1" id="KW-0067">ATP-binding</keyword>
<organism evidence="2 3">
    <name type="scientific">Candidatus Kuenenbacteria bacterium CG1_02_38_13</name>
    <dbReference type="NCBI Taxonomy" id="1805235"/>
    <lineage>
        <taxon>Bacteria</taxon>
        <taxon>Candidatus Kueneniibacteriota</taxon>
    </lineage>
</organism>
<comment type="caution">
    <text evidence="2">The sequence shown here is derived from an EMBL/GenBank/DDBJ whole genome shotgun (WGS) entry which is preliminary data.</text>
</comment>
<comment type="function">
    <text evidence="1">Allows the formation of correctly charged Asn-tRNA(Asn) or Gln-tRNA(Gln) through the transamidation of misacylated Asp-tRNA(Asn) or Glu-tRNA(Gln) in organisms which lack either or both of asparaginyl-tRNA or glutaminyl-tRNA synthetases. The reaction takes place in the presence of glutamine and ATP through an activated phospho-Asp-tRNA(Asn) or phospho-Glu-tRNA(Gln).</text>
</comment>
<evidence type="ECO:0000313" key="2">
    <source>
        <dbReference type="EMBL" id="OIO17523.1"/>
    </source>
</evidence>
<comment type="subunit">
    <text evidence="1">Heterotrimer of A, B and C subunits.</text>
</comment>
<reference evidence="2 3" key="1">
    <citation type="journal article" date="2016" name="Environ. Microbiol.">
        <title>Genomic resolution of a cold subsurface aquifer community provides metabolic insights for novel microbes adapted to high CO concentrations.</title>
        <authorList>
            <person name="Probst A.J."/>
            <person name="Castelle C.J."/>
            <person name="Singh A."/>
            <person name="Brown C.T."/>
            <person name="Anantharaman K."/>
            <person name="Sharon I."/>
            <person name="Hug L.A."/>
            <person name="Burstein D."/>
            <person name="Emerson J.B."/>
            <person name="Thomas B.C."/>
            <person name="Banfield J.F."/>
        </authorList>
    </citation>
    <scope>NUCLEOTIDE SEQUENCE [LARGE SCALE GENOMIC DNA]</scope>
    <source>
        <strain evidence="2">CG1_02_38_13</strain>
    </source>
</reference>
<dbReference type="PANTHER" id="PTHR15004">
    <property type="entry name" value="GLUTAMYL-TRNA(GLN) AMIDOTRANSFERASE SUBUNIT C, MITOCHONDRIAL"/>
    <property type="match status" value="1"/>
</dbReference>
<dbReference type="HAMAP" id="MF_00122">
    <property type="entry name" value="GatC"/>
    <property type="match status" value="1"/>
</dbReference>
<proteinExistence type="inferred from homology"/>
<name>A0A1J4U2L2_9BACT</name>
<keyword evidence="1" id="KW-0547">Nucleotide-binding</keyword>
<gene>
    <name evidence="1" type="primary">gatC</name>
    <name evidence="2" type="ORF">AUJ29_01225</name>
</gene>
<keyword evidence="1" id="KW-0436">Ligase</keyword>
<comment type="catalytic activity">
    <reaction evidence="1">
        <text>L-aspartyl-tRNA(Asn) + L-glutamine + ATP + H2O = L-asparaginyl-tRNA(Asn) + L-glutamate + ADP + phosphate + 2 H(+)</text>
        <dbReference type="Rhea" id="RHEA:14513"/>
        <dbReference type="Rhea" id="RHEA-COMP:9674"/>
        <dbReference type="Rhea" id="RHEA-COMP:9677"/>
        <dbReference type="ChEBI" id="CHEBI:15377"/>
        <dbReference type="ChEBI" id="CHEBI:15378"/>
        <dbReference type="ChEBI" id="CHEBI:29985"/>
        <dbReference type="ChEBI" id="CHEBI:30616"/>
        <dbReference type="ChEBI" id="CHEBI:43474"/>
        <dbReference type="ChEBI" id="CHEBI:58359"/>
        <dbReference type="ChEBI" id="CHEBI:78515"/>
        <dbReference type="ChEBI" id="CHEBI:78516"/>
        <dbReference type="ChEBI" id="CHEBI:456216"/>
    </reaction>
</comment>
<dbReference type="GO" id="GO:0005524">
    <property type="term" value="F:ATP binding"/>
    <property type="evidence" value="ECO:0007669"/>
    <property type="project" value="UniProtKB-KW"/>
</dbReference>
<dbReference type="GO" id="GO:0006412">
    <property type="term" value="P:translation"/>
    <property type="evidence" value="ECO:0007669"/>
    <property type="project" value="UniProtKB-UniRule"/>
</dbReference>
<keyword evidence="2" id="KW-0808">Transferase</keyword>
<dbReference type="GO" id="GO:0006450">
    <property type="term" value="P:regulation of translational fidelity"/>
    <property type="evidence" value="ECO:0007669"/>
    <property type="project" value="InterPro"/>
</dbReference>
<dbReference type="GO" id="GO:0016740">
    <property type="term" value="F:transferase activity"/>
    <property type="evidence" value="ECO:0007669"/>
    <property type="project" value="UniProtKB-KW"/>
</dbReference>
<dbReference type="Gene3D" id="1.10.20.60">
    <property type="entry name" value="Glu-tRNAGln amidotransferase C subunit, N-terminal domain"/>
    <property type="match status" value="1"/>
</dbReference>
<protein>
    <recommendedName>
        <fullName evidence="1">Aspartyl/glutamyl-tRNA(Asn/Gln) amidotransferase subunit C</fullName>
        <shortName evidence="1">Asp/Glu-ADT subunit C</shortName>
        <ecNumber evidence="1">6.3.5.-</ecNumber>
    </recommendedName>
</protein>
<dbReference type="Proteomes" id="UP000182465">
    <property type="component" value="Unassembled WGS sequence"/>
</dbReference>
<dbReference type="Pfam" id="PF02686">
    <property type="entry name" value="GatC"/>
    <property type="match status" value="1"/>
</dbReference>
<accession>A0A1J4U2L2</accession>
<dbReference type="NCBIfam" id="TIGR00135">
    <property type="entry name" value="gatC"/>
    <property type="match status" value="1"/>
</dbReference>
<keyword evidence="1" id="KW-0648">Protein biosynthesis</keyword>
<sequence>MLFDVKQIEHIAGLARLALSAEEKKKFAEQLSSVLDYFEKLKDIDTKNVETVSQSIELNNIYRQDEVKNCDENTHRKILDNAPEKDGDYFKVDKIL</sequence>
<dbReference type="AlphaFoldDB" id="A0A1J4U2L2"/>
<dbReference type="EMBL" id="MNVB01000029">
    <property type="protein sequence ID" value="OIO17523.1"/>
    <property type="molecule type" value="Genomic_DNA"/>
</dbReference>
<dbReference type="GO" id="GO:0070681">
    <property type="term" value="P:glutaminyl-tRNAGln biosynthesis via transamidation"/>
    <property type="evidence" value="ECO:0007669"/>
    <property type="project" value="TreeGrafter"/>
</dbReference>
<dbReference type="SUPFAM" id="SSF141000">
    <property type="entry name" value="Glu-tRNAGln amidotransferase C subunit"/>
    <property type="match status" value="1"/>
</dbReference>
<dbReference type="PANTHER" id="PTHR15004:SF0">
    <property type="entry name" value="GLUTAMYL-TRNA(GLN) AMIDOTRANSFERASE SUBUNIT C, MITOCHONDRIAL"/>
    <property type="match status" value="1"/>
</dbReference>